<dbReference type="Proteomes" id="UP000016462">
    <property type="component" value="Unassembled WGS sequence"/>
</dbReference>
<evidence type="ECO:0000313" key="1">
    <source>
        <dbReference type="EMBL" id="ERG63494.1"/>
    </source>
</evidence>
<keyword evidence="2" id="KW-1185">Reference proteome</keyword>
<dbReference type="EMBL" id="ASHR01000031">
    <property type="protein sequence ID" value="ERG63494.1"/>
    <property type="molecule type" value="Genomic_DNA"/>
</dbReference>
<accession>U1LMD7</accession>
<gene>
    <name evidence="1" type="ORF">L332_03365</name>
</gene>
<organism evidence="1 2">
    <name type="scientific">Agrococcus pavilionensis RW1</name>
    <dbReference type="NCBI Taxonomy" id="1330458"/>
    <lineage>
        <taxon>Bacteria</taxon>
        <taxon>Bacillati</taxon>
        <taxon>Actinomycetota</taxon>
        <taxon>Actinomycetes</taxon>
        <taxon>Micrococcales</taxon>
        <taxon>Microbacteriaceae</taxon>
        <taxon>Agrococcus</taxon>
    </lineage>
</organism>
<dbReference type="RefSeq" id="WP_021011239.1">
    <property type="nucleotide sequence ID" value="NZ_ASHR01000031.1"/>
</dbReference>
<dbReference type="AlphaFoldDB" id="U1LMD7"/>
<name>U1LMD7_9MICO</name>
<proteinExistence type="predicted"/>
<reference evidence="1 2" key="1">
    <citation type="journal article" date="2013" name="Genome Announc.">
        <title>First draft genome sequence from a member of the genus agrococcus, isolated from modern microbialites.</title>
        <authorList>
            <person name="White R.A.III."/>
            <person name="Grassa C.J."/>
            <person name="Suttle C.A."/>
        </authorList>
    </citation>
    <scope>NUCLEOTIDE SEQUENCE [LARGE SCALE GENOMIC DNA]</scope>
    <source>
        <strain evidence="1 2">RW1</strain>
    </source>
</reference>
<comment type="caution">
    <text evidence="1">The sequence shown here is derived from an EMBL/GenBank/DDBJ whole genome shotgun (WGS) entry which is preliminary data.</text>
</comment>
<sequence>MQEQETSRGSAQSAIRPTVRAHIEVRVQVGDRAVVVKADPQIVAVPTDGVVRVPDAGAMRNAGIMTMSAAIDALMTGQEVR</sequence>
<evidence type="ECO:0000313" key="2">
    <source>
        <dbReference type="Proteomes" id="UP000016462"/>
    </source>
</evidence>
<protein>
    <submittedName>
        <fullName evidence="1">Uncharacterized protein</fullName>
    </submittedName>
</protein>